<evidence type="ECO:0000313" key="11">
    <source>
        <dbReference type="EMBL" id="TRX96421.1"/>
    </source>
</evidence>
<dbReference type="InterPro" id="IPR000994">
    <property type="entry name" value="Pept_M24"/>
</dbReference>
<dbReference type="PANTHER" id="PTHR12965">
    <property type="entry name" value="VACUOLAR PROTEIN SORTING 54"/>
    <property type="match status" value="1"/>
</dbReference>
<keyword evidence="5" id="KW-0333">Golgi apparatus</keyword>
<feature type="signal peptide" evidence="8">
    <location>
        <begin position="1"/>
        <end position="21"/>
    </location>
</feature>
<reference evidence="12" key="1">
    <citation type="submission" date="2019-06" db="EMBL/GenBank/DDBJ databases">
        <title>Draft genome sequence of the griseofulvin-producing fungus Xylaria cubensis strain G536.</title>
        <authorList>
            <person name="Mead M.E."/>
            <person name="Raja H.A."/>
            <person name="Steenwyk J.L."/>
            <person name="Knowles S.L."/>
            <person name="Oberlies N.H."/>
            <person name="Rokas A."/>
        </authorList>
    </citation>
    <scope>NUCLEOTIDE SEQUENCE [LARGE SCALE GENOMIC DNA]</scope>
    <source>
        <strain evidence="12">G536</strain>
    </source>
</reference>
<dbReference type="PANTHER" id="PTHR12965:SF0">
    <property type="entry name" value="VACUOLAR PROTEIN SORTING-ASSOCIATED PROTEIN 54"/>
    <property type="match status" value="1"/>
</dbReference>
<dbReference type="GO" id="GO:0015031">
    <property type="term" value="P:protein transport"/>
    <property type="evidence" value="ECO:0007669"/>
    <property type="project" value="UniProtKB-KW"/>
</dbReference>
<evidence type="ECO:0000313" key="12">
    <source>
        <dbReference type="Proteomes" id="UP000319160"/>
    </source>
</evidence>
<proteinExistence type="inferred from homology"/>
<evidence type="ECO:0000256" key="7">
    <source>
        <dbReference type="SAM" id="MobiDB-lite"/>
    </source>
</evidence>
<dbReference type="InterPro" id="IPR039745">
    <property type="entry name" value="Vps54"/>
</dbReference>
<protein>
    <recommendedName>
        <fullName evidence="13">Vacuolar protein sorting-associated protein 54 C-terminal domain-containing protein</fullName>
    </recommendedName>
</protein>
<dbReference type="GO" id="GO:0006896">
    <property type="term" value="P:Golgi to vacuole transport"/>
    <property type="evidence" value="ECO:0007669"/>
    <property type="project" value="TreeGrafter"/>
</dbReference>
<dbReference type="SUPFAM" id="SSF55920">
    <property type="entry name" value="Creatinase/aminopeptidase"/>
    <property type="match status" value="1"/>
</dbReference>
<feature type="chain" id="PRO_5021767039" description="Vacuolar protein sorting-associated protein 54 C-terminal domain-containing protein" evidence="8">
    <location>
        <begin position="22"/>
        <end position="1399"/>
    </location>
</feature>
<evidence type="ECO:0000256" key="3">
    <source>
        <dbReference type="ARBA" id="ARBA00022448"/>
    </source>
</evidence>
<keyword evidence="8" id="KW-0732">Signal</keyword>
<organism evidence="11 12">
    <name type="scientific">Xylaria flabelliformis</name>
    <dbReference type="NCBI Taxonomy" id="2512241"/>
    <lineage>
        <taxon>Eukaryota</taxon>
        <taxon>Fungi</taxon>
        <taxon>Dikarya</taxon>
        <taxon>Ascomycota</taxon>
        <taxon>Pezizomycotina</taxon>
        <taxon>Sordariomycetes</taxon>
        <taxon>Xylariomycetidae</taxon>
        <taxon>Xylariales</taxon>
        <taxon>Xylariaceae</taxon>
        <taxon>Xylaria</taxon>
    </lineage>
</organism>
<dbReference type="Pfam" id="PF07928">
    <property type="entry name" value="Vps54"/>
    <property type="match status" value="1"/>
</dbReference>
<evidence type="ECO:0008006" key="13">
    <source>
        <dbReference type="Google" id="ProtNLM"/>
    </source>
</evidence>
<dbReference type="Proteomes" id="UP000319160">
    <property type="component" value="Unassembled WGS sequence"/>
</dbReference>
<feature type="domain" description="Vacuolar protein sorting-associated protein 54 C-terminal" evidence="10">
    <location>
        <begin position="1151"/>
        <end position="1285"/>
    </location>
</feature>
<gene>
    <name evidence="11" type="ORF">FHL15_002693</name>
</gene>
<evidence type="ECO:0000256" key="4">
    <source>
        <dbReference type="ARBA" id="ARBA00022927"/>
    </source>
</evidence>
<dbReference type="STRING" id="2512241.A0A553I893"/>
<dbReference type="GO" id="GO:0000938">
    <property type="term" value="C:GARP complex"/>
    <property type="evidence" value="ECO:0007669"/>
    <property type="project" value="InterPro"/>
</dbReference>
<dbReference type="Pfam" id="PF00557">
    <property type="entry name" value="Peptidase_M24"/>
    <property type="match status" value="1"/>
</dbReference>
<dbReference type="EMBL" id="VFLP01000011">
    <property type="protein sequence ID" value="TRX96421.1"/>
    <property type="molecule type" value="Genomic_DNA"/>
</dbReference>
<comment type="subcellular location">
    <subcellularLocation>
        <location evidence="1">Golgi apparatus</location>
        <location evidence="1">trans-Golgi network</location>
    </subcellularLocation>
</comment>
<keyword evidence="4" id="KW-0653">Protein transport</keyword>
<evidence type="ECO:0000256" key="1">
    <source>
        <dbReference type="ARBA" id="ARBA00004601"/>
    </source>
</evidence>
<feature type="region of interest" description="Disordered" evidence="7">
    <location>
        <begin position="899"/>
        <end position="923"/>
    </location>
</feature>
<dbReference type="InterPro" id="IPR036005">
    <property type="entry name" value="Creatinase/aminopeptidase-like"/>
</dbReference>
<evidence type="ECO:0000256" key="6">
    <source>
        <dbReference type="ARBA" id="ARBA00023054"/>
    </source>
</evidence>
<sequence>MRTLGVLAAVVAAYCVGETVAKKTPQVQTLPPLREQADLVNSWTEERKALIPGLLRKYGVDAWLMSQREYAEDTVFWALKNAVQFSARRRTTHLFLASPKNGAPSAYSWIDNTAAVWEDLRDVLAEQEPRSIALNTHSEIAFASGLHAGELDMISSELGEKWADRFVLEPMLPVEVIATMVPGRLPWYRRMQETAWAIIEEAFSEKVIVPGKSTPLDIEWWMREKIQSLNYTTWFQPGVYILNADGFPAKEPVPSKNSLRTSAERPIQYGDLIHTDFGVTALGLNTDTQHLGYVLYPEETEADIPKGMLEGLKKVNRLQDIVTENMKIGMTGNEILKAARKQMHDEGIEGKIYCHATGEWGHSAGTVIGMTNLQDGVPVIGELPLLKDTYYSIELYAEHFVPERNMTLFFPQEEDVYWNAETESWEWVYGKQEEFLRPSSGLSRHSFWRSDNKTRAVLKLPSLMMGLGATMQTSPKSRQASTASLTYIKSGYLSTATSNRSANVFEPGQNAISTLLQPPMVRSGYEPHSFAPPLMTLTHIQHIEVAEFKPYISQVGALYEQLQRIKDSENEVRTPPLSVIPSIYFNEDFHLENPRTFHVVSERSDIVPPDPTSQKASDENVTQPRKVLATNAILQEKLSWYMDVAEVHLIDSISTASVTFSSALNSLKELHWEAAEFVEHTSSLRKDLGLLDDGMVTGGLQLLQKQRRHHNLQQLHDAVQQLKRVVDAVSYSESLVDKGDVEKALTEIDAIELLVSGERDEISGTTASPKIRLQDLRGVRLLQSVAGDLTILRRRISKVFEAQVHSLLIDDLRRHVQSVTTEEVLSRWEASSLRAKGGSARELSTFPAYMGMTDELRTALSPNISGLYRSRSISTAILAYRELVLEEIRNIVRRPLPSSTKDAQSVMSASTEGGGRSRPSQERTSILARNIRALDAEDAESLFSSIFIGVTETLRRVKTQSSILLDLTCTSENADTKDLPKASVVTESQEEMHNAFDVSNFLGHAVDVGFEKIIKILRVRSEQTINLPLASFLRYFNLNLLFANECEAISGRSGTSLKTVVNDHILSYITSYGDREKKILADGMSSDVWQDTDFTARDNEILELVLQCSTSDPPEWAEMSKIWSLSQERAMSNVTEDSEVKDKARPATIDEETFLLPSSAILCLEGISNFLRLIGGIPSMTPDITMSLISYLQTFDSRCRQLILGAGSILSAGLRNISTTNLVVALQAVTFIATIVPYIREFVRRHAPPGRPTANLVGEFDKVRRALQEHQESIYEKLADIMASRARIHSRKAREIEWDSEEAENVRSYIVDLARDTNKLYKALSKRRPAWVVAQVMAPVFSGYKEQLGHVFKEATPKTEAGRDCMLRDIRYLSDKFGELEGFGDLGESLLKIIEDKEI</sequence>
<dbReference type="GO" id="GO:0019905">
    <property type="term" value="F:syntaxin binding"/>
    <property type="evidence" value="ECO:0007669"/>
    <property type="project" value="TreeGrafter"/>
</dbReference>
<evidence type="ECO:0000256" key="5">
    <source>
        <dbReference type="ARBA" id="ARBA00023034"/>
    </source>
</evidence>
<evidence type="ECO:0000256" key="8">
    <source>
        <dbReference type="SAM" id="SignalP"/>
    </source>
</evidence>
<evidence type="ECO:0000259" key="10">
    <source>
        <dbReference type="Pfam" id="PF07928"/>
    </source>
</evidence>
<comment type="caution">
    <text evidence="11">The sequence shown here is derived from an EMBL/GenBank/DDBJ whole genome shotgun (WGS) entry which is preliminary data.</text>
</comment>
<comment type="similarity">
    <text evidence="2">Belongs to the VPS54 family.</text>
</comment>
<feature type="domain" description="Peptidase M24" evidence="9">
    <location>
        <begin position="193"/>
        <end position="381"/>
    </location>
</feature>
<evidence type="ECO:0000256" key="2">
    <source>
        <dbReference type="ARBA" id="ARBA00009150"/>
    </source>
</evidence>
<feature type="compositionally biased region" description="Polar residues" evidence="7">
    <location>
        <begin position="899"/>
        <end position="911"/>
    </location>
</feature>
<dbReference type="OrthoDB" id="10259024at2759"/>
<accession>A0A553I893</accession>
<dbReference type="GO" id="GO:0042147">
    <property type="term" value="P:retrograde transport, endosome to Golgi"/>
    <property type="evidence" value="ECO:0007669"/>
    <property type="project" value="InterPro"/>
</dbReference>
<keyword evidence="3" id="KW-0813">Transport</keyword>
<name>A0A553I893_9PEZI</name>
<keyword evidence="12" id="KW-1185">Reference proteome</keyword>
<evidence type="ECO:0000259" key="9">
    <source>
        <dbReference type="Pfam" id="PF00557"/>
    </source>
</evidence>
<dbReference type="Gene3D" id="3.90.230.10">
    <property type="entry name" value="Creatinase/methionine aminopeptidase superfamily"/>
    <property type="match status" value="1"/>
</dbReference>
<dbReference type="InterPro" id="IPR012501">
    <property type="entry name" value="Vps54_C"/>
</dbReference>
<dbReference type="GO" id="GO:0005829">
    <property type="term" value="C:cytosol"/>
    <property type="evidence" value="ECO:0007669"/>
    <property type="project" value="GOC"/>
</dbReference>
<keyword evidence="6" id="KW-0175">Coiled coil</keyword>